<dbReference type="Pfam" id="PF17127">
    <property type="entry name" value="DUF5106"/>
    <property type="match status" value="1"/>
</dbReference>
<dbReference type="Gene3D" id="3.40.30.10">
    <property type="entry name" value="Glutaredoxin"/>
    <property type="match status" value="1"/>
</dbReference>
<evidence type="ECO:0000313" key="3">
    <source>
        <dbReference type="Proteomes" id="UP000093197"/>
    </source>
</evidence>
<dbReference type="AlphaFoldDB" id="A0A853PSN3"/>
<reference evidence="2 3" key="1">
    <citation type="journal article" date="2016" name="PLoS ONE">
        <title>Genomic Diversity of Enterotoxigenic Strains of Bacteroides fragilis.</title>
        <authorList>
            <person name="Pierce J.V."/>
            <person name="Bernstein H.D."/>
        </authorList>
    </citation>
    <scope>NUCLEOTIDE SEQUENCE [LARGE SCALE GENOMIC DNA]</scope>
    <source>
        <strain evidence="2 3">20793-3</strain>
    </source>
</reference>
<organism evidence="2 3">
    <name type="scientific">Bacteroides fragilis</name>
    <dbReference type="NCBI Taxonomy" id="817"/>
    <lineage>
        <taxon>Bacteria</taxon>
        <taxon>Pseudomonadati</taxon>
        <taxon>Bacteroidota</taxon>
        <taxon>Bacteroidia</taxon>
        <taxon>Bacteroidales</taxon>
        <taxon>Bacteroidaceae</taxon>
        <taxon>Bacteroides</taxon>
    </lineage>
</organism>
<evidence type="ECO:0000313" key="2">
    <source>
        <dbReference type="EMBL" id="OCR29036.1"/>
    </source>
</evidence>
<feature type="domain" description="DUF5106" evidence="1">
    <location>
        <begin position="40"/>
        <end position="182"/>
    </location>
</feature>
<accession>A0A853PSN3</accession>
<gene>
    <name evidence="2" type="ORF">AC094_34650</name>
</gene>
<dbReference type="InterPro" id="IPR036249">
    <property type="entry name" value="Thioredoxin-like_sf"/>
</dbReference>
<dbReference type="Proteomes" id="UP000093197">
    <property type="component" value="Unassembled WGS sequence"/>
</dbReference>
<dbReference type="SUPFAM" id="SSF52833">
    <property type="entry name" value="Thioredoxin-like"/>
    <property type="match status" value="1"/>
</dbReference>
<protein>
    <recommendedName>
        <fullName evidence="1">DUF5106 domain-containing protein</fullName>
    </recommendedName>
</protein>
<dbReference type="InterPro" id="IPR033395">
    <property type="entry name" value="DUF5106"/>
</dbReference>
<dbReference type="EMBL" id="LIDT01000035">
    <property type="protein sequence ID" value="OCR29036.1"/>
    <property type="molecule type" value="Genomic_DNA"/>
</dbReference>
<name>A0A853PSN3_BACFG</name>
<comment type="caution">
    <text evidence="2">The sequence shown here is derived from an EMBL/GenBank/DDBJ whole genome shotgun (WGS) entry which is preliminary data.</text>
</comment>
<evidence type="ECO:0000259" key="1">
    <source>
        <dbReference type="Pfam" id="PF17127"/>
    </source>
</evidence>
<sequence>MGYGIVSKDMKTRFFSLIFPLFILMGVTDCAFAQTNSGLSVQQKYQSFTLPSIPVTLIEPAARIEYLVQHYWENFDFSDTDLISHPEITEQAFVDFISILPSVSSNEKIDKGMVNLMESASANRRMFTYFVGLAEKYLYDPNSPLRNEEYYIPVLKYMVSSPRMDEAHKIRPRHQLQMVMKNRPGSIAMDFKYTTSSGTVARMSSIQADYTILFFNNPDCLNCKQVKDYMKDSVLFNRMTQTNSKPLLRILAIYPDADLPSWKRADYPDIMINSYDAGQSIVTRELYDLKASPTLYLLDKDKRVILKDVTVEEIGKWLDKLL</sequence>
<proteinExistence type="predicted"/>